<organism evidence="2 3">
    <name type="scientific">Marasmiellus scandens</name>
    <dbReference type="NCBI Taxonomy" id="2682957"/>
    <lineage>
        <taxon>Eukaryota</taxon>
        <taxon>Fungi</taxon>
        <taxon>Dikarya</taxon>
        <taxon>Basidiomycota</taxon>
        <taxon>Agaricomycotina</taxon>
        <taxon>Agaricomycetes</taxon>
        <taxon>Agaricomycetidae</taxon>
        <taxon>Agaricales</taxon>
        <taxon>Marasmiineae</taxon>
        <taxon>Omphalotaceae</taxon>
        <taxon>Marasmiellus</taxon>
    </lineage>
</organism>
<feature type="transmembrane region" description="Helical" evidence="1">
    <location>
        <begin position="224"/>
        <end position="246"/>
    </location>
</feature>
<feature type="transmembrane region" description="Helical" evidence="1">
    <location>
        <begin position="177"/>
        <end position="203"/>
    </location>
</feature>
<keyword evidence="3" id="KW-1185">Reference proteome</keyword>
<evidence type="ECO:0000256" key="1">
    <source>
        <dbReference type="SAM" id="Phobius"/>
    </source>
</evidence>
<accession>A0ABR1JY18</accession>
<feature type="transmembrane region" description="Helical" evidence="1">
    <location>
        <begin position="258"/>
        <end position="276"/>
    </location>
</feature>
<keyword evidence="1" id="KW-0472">Membrane</keyword>
<evidence type="ECO:0000313" key="3">
    <source>
        <dbReference type="Proteomes" id="UP001498398"/>
    </source>
</evidence>
<feature type="transmembrane region" description="Helical" evidence="1">
    <location>
        <begin position="87"/>
        <end position="108"/>
    </location>
</feature>
<dbReference type="Proteomes" id="UP001498398">
    <property type="component" value="Unassembled WGS sequence"/>
</dbReference>
<feature type="transmembrane region" description="Helical" evidence="1">
    <location>
        <begin position="128"/>
        <end position="150"/>
    </location>
</feature>
<sequence>MQSATSESNSPSIALIYVFNSITILGFTLLFILLITAWKSPSIHRSSTWYCFIIYWMFFDLVNFILLGRQTGDQSPGYKLCLIQASLNYMVPVLTGFAGVAMVLELFLSISVSMNLSFGLGTRSGTMYLLWITPPFLALCVFIEALEYGIRNPEKVIRSNSGMICKVSDGVPAKVSAGFVIVAMLSIMIVEILVAVTVYRNWIVFKRLARHERDSNVRKHCASIIRFTFFFLLGLLCLGISIGISLQQKSNWSPFLNAQANIITEIIPLAAGLTFGTQKDILRSWMFWKTRNRPDYTNSGVSALRAKEIC</sequence>
<dbReference type="SUPFAM" id="SSF81321">
    <property type="entry name" value="Family A G protein-coupled receptor-like"/>
    <property type="match status" value="1"/>
</dbReference>
<feature type="transmembrane region" description="Helical" evidence="1">
    <location>
        <begin position="47"/>
        <end position="67"/>
    </location>
</feature>
<dbReference type="EMBL" id="JBANRG010000003">
    <property type="protein sequence ID" value="KAK7468412.1"/>
    <property type="molecule type" value="Genomic_DNA"/>
</dbReference>
<reference evidence="2 3" key="1">
    <citation type="submission" date="2024-01" db="EMBL/GenBank/DDBJ databases">
        <title>A draft genome for the cacao thread blight pathogen Marasmiellus scandens.</title>
        <authorList>
            <person name="Baruah I.K."/>
            <person name="Leung J."/>
            <person name="Bukari Y."/>
            <person name="Amoako-Attah I."/>
            <person name="Meinhardt L.W."/>
            <person name="Bailey B.A."/>
            <person name="Cohen S.P."/>
        </authorList>
    </citation>
    <scope>NUCLEOTIDE SEQUENCE [LARGE SCALE GENOMIC DNA]</scope>
    <source>
        <strain evidence="2 3">GH-19</strain>
    </source>
</reference>
<keyword evidence="1" id="KW-1133">Transmembrane helix</keyword>
<protein>
    <submittedName>
        <fullName evidence="2">Uncharacterized protein</fullName>
    </submittedName>
</protein>
<name>A0ABR1JY18_9AGAR</name>
<comment type="caution">
    <text evidence="2">The sequence shown here is derived from an EMBL/GenBank/DDBJ whole genome shotgun (WGS) entry which is preliminary data.</text>
</comment>
<evidence type="ECO:0000313" key="2">
    <source>
        <dbReference type="EMBL" id="KAK7468412.1"/>
    </source>
</evidence>
<proteinExistence type="predicted"/>
<gene>
    <name evidence="2" type="ORF">VKT23_002927</name>
</gene>
<keyword evidence="1" id="KW-0812">Transmembrane</keyword>
<feature type="transmembrane region" description="Helical" evidence="1">
    <location>
        <begin position="12"/>
        <end position="35"/>
    </location>
</feature>